<dbReference type="Proteomes" id="UP000886523">
    <property type="component" value="Unassembled WGS sequence"/>
</dbReference>
<gene>
    <name evidence="3" type="ORF">BS47DRAFT_423092</name>
</gene>
<evidence type="ECO:0000313" key="4">
    <source>
        <dbReference type="Proteomes" id="UP000886523"/>
    </source>
</evidence>
<name>A0A9P6DY06_9AGAM</name>
<dbReference type="EMBL" id="MU128928">
    <property type="protein sequence ID" value="KAF9517987.1"/>
    <property type="molecule type" value="Genomic_DNA"/>
</dbReference>
<feature type="region of interest" description="Disordered" evidence="1">
    <location>
        <begin position="1"/>
        <end position="26"/>
    </location>
</feature>
<protein>
    <submittedName>
        <fullName evidence="3">Uncharacterized protein</fullName>
    </submittedName>
</protein>
<evidence type="ECO:0000256" key="2">
    <source>
        <dbReference type="SAM" id="Phobius"/>
    </source>
</evidence>
<proteinExistence type="predicted"/>
<organism evidence="3 4">
    <name type="scientific">Hydnum rufescens UP504</name>
    <dbReference type="NCBI Taxonomy" id="1448309"/>
    <lineage>
        <taxon>Eukaryota</taxon>
        <taxon>Fungi</taxon>
        <taxon>Dikarya</taxon>
        <taxon>Basidiomycota</taxon>
        <taxon>Agaricomycotina</taxon>
        <taxon>Agaricomycetes</taxon>
        <taxon>Cantharellales</taxon>
        <taxon>Hydnaceae</taxon>
        <taxon>Hydnum</taxon>
    </lineage>
</organism>
<comment type="caution">
    <text evidence="3">The sequence shown here is derived from an EMBL/GenBank/DDBJ whole genome shotgun (WGS) entry which is preliminary data.</text>
</comment>
<evidence type="ECO:0000256" key="1">
    <source>
        <dbReference type="SAM" id="MobiDB-lite"/>
    </source>
</evidence>
<keyword evidence="2" id="KW-0812">Transmembrane</keyword>
<reference evidence="3" key="1">
    <citation type="journal article" date="2020" name="Nat. Commun.">
        <title>Large-scale genome sequencing of mycorrhizal fungi provides insights into the early evolution of symbiotic traits.</title>
        <authorList>
            <person name="Miyauchi S."/>
            <person name="Kiss E."/>
            <person name="Kuo A."/>
            <person name="Drula E."/>
            <person name="Kohler A."/>
            <person name="Sanchez-Garcia M."/>
            <person name="Morin E."/>
            <person name="Andreopoulos B."/>
            <person name="Barry K.W."/>
            <person name="Bonito G."/>
            <person name="Buee M."/>
            <person name="Carver A."/>
            <person name="Chen C."/>
            <person name="Cichocki N."/>
            <person name="Clum A."/>
            <person name="Culley D."/>
            <person name="Crous P.W."/>
            <person name="Fauchery L."/>
            <person name="Girlanda M."/>
            <person name="Hayes R.D."/>
            <person name="Keri Z."/>
            <person name="LaButti K."/>
            <person name="Lipzen A."/>
            <person name="Lombard V."/>
            <person name="Magnuson J."/>
            <person name="Maillard F."/>
            <person name="Murat C."/>
            <person name="Nolan M."/>
            <person name="Ohm R.A."/>
            <person name="Pangilinan J."/>
            <person name="Pereira M.F."/>
            <person name="Perotto S."/>
            <person name="Peter M."/>
            <person name="Pfister S."/>
            <person name="Riley R."/>
            <person name="Sitrit Y."/>
            <person name="Stielow J.B."/>
            <person name="Szollosi G."/>
            <person name="Zifcakova L."/>
            <person name="Stursova M."/>
            <person name="Spatafora J.W."/>
            <person name="Tedersoo L."/>
            <person name="Vaario L.M."/>
            <person name="Yamada A."/>
            <person name="Yan M."/>
            <person name="Wang P."/>
            <person name="Xu J."/>
            <person name="Bruns T."/>
            <person name="Baldrian P."/>
            <person name="Vilgalys R."/>
            <person name="Dunand C."/>
            <person name="Henrissat B."/>
            <person name="Grigoriev I.V."/>
            <person name="Hibbett D."/>
            <person name="Nagy L.G."/>
            <person name="Martin F.M."/>
        </authorList>
    </citation>
    <scope>NUCLEOTIDE SEQUENCE</scope>
    <source>
        <strain evidence="3">UP504</strain>
    </source>
</reference>
<keyword evidence="2" id="KW-0472">Membrane</keyword>
<sequence>MSSQYTRLPTNEEEEPPVRQPSYEDDPRFRTPKVAAWKRAALIGFIIFLFYLGYRLRMMAIAVNTEDIIVHAERYSEQHKYRPAASPIIRRRLPDGRLEVRGDYHIARTRRTEL</sequence>
<feature type="transmembrane region" description="Helical" evidence="2">
    <location>
        <begin position="36"/>
        <end position="54"/>
    </location>
</feature>
<keyword evidence="4" id="KW-1185">Reference proteome</keyword>
<accession>A0A9P6DY06</accession>
<evidence type="ECO:0000313" key="3">
    <source>
        <dbReference type="EMBL" id="KAF9517987.1"/>
    </source>
</evidence>
<keyword evidence="2" id="KW-1133">Transmembrane helix</keyword>
<dbReference type="OrthoDB" id="2538110at2759"/>
<dbReference type="AlphaFoldDB" id="A0A9P6DY06"/>